<evidence type="ECO:0000313" key="5">
    <source>
        <dbReference type="EMBL" id="THV23709.1"/>
    </source>
</evidence>
<comment type="caution">
    <text evidence="5">The sequence shown here is derived from an EMBL/GenBank/DDBJ whole genome shotgun (WGS) entry which is preliminary data.</text>
</comment>
<dbReference type="GO" id="GO:0009425">
    <property type="term" value="C:bacterial-type flagellum basal body"/>
    <property type="evidence" value="ECO:0007669"/>
    <property type="project" value="UniProtKB-SubCell"/>
</dbReference>
<dbReference type="Pfam" id="PF02049">
    <property type="entry name" value="FliE"/>
    <property type="match status" value="1"/>
</dbReference>
<dbReference type="Proteomes" id="UP000308828">
    <property type="component" value="Unassembled WGS sequence"/>
</dbReference>
<gene>
    <name evidence="4 5" type="primary">fliE</name>
    <name evidence="5" type="ORF">FAA97_06880</name>
</gene>
<evidence type="ECO:0000256" key="1">
    <source>
        <dbReference type="ARBA" id="ARBA00004117"/>
    </source>
</evidence>
<protein>
    <recommendedName>
        <fullName evidence="4">Flagellar hook-basal body complex protein FliE</fullName>
    </recommendedName>
</protein>
<dbReference type="AlphaFoldDB" id="A0A4S8P7L2"/>
<evidence type="ECO:0000313" key="6">
    <source>
        <dbReference type="Proteomes" id="UP000308828"/>
    </source>
</evidence>
<proteinExistence type="inferred from homology"/>
<name>A0A4S8P7L2_9HYPH</name>
<keyword evidence="5" id="KW-0966">Cell projection</keyword>
<dbReference type="InterPro" id="IPR001624">
    <property type="entry name" value="FliE"/>
</dbReference>
<dbReference type="RefSeq" id="WP_136597808.1">
    <property type="nucleotide sequence ID" value="NZ_STGV01000002.1"/>
</dbReference>
<evidence type="ECO:0000256" key="3">
    <source>
        <dbReference type="ARBA" id="ARBA00023143"/>
    </source>
</evidence>
<sequence length="112" mass="11765">MIESISKASAVSGTKATESFSSLFEAPAATLEGTGATALNGETFMSALGNVAMQAANNLKRGEEVSFDGLTGKANTREVVDAVMQAEQSLQTAIAFRDKIVNAYLEITKMQI</sequence>
<keyword evidence="5" id="KW-0282">Flagellum</keyword>
<organism evidence="5 6">
    <name type="scientific">Peteryoungia ipomoeae</name>
    <dbReference type="NCBI Taxonomy" id="1210932"/>
    <lineage>
        <taxon>Bacteria</taxon>
        <taxon>Pseudomonadati</taxon>
        <taxon>Pseudomonadota</taxon>
        <taxon>Alphaproteobacteria</taxon>
        <taxon>Hyphomicrobiales</taxon>
        <taxon>Rhizobiaceae</taxon>
        <taxon>Peteryoungia</taxon>
    </lineage>
</organism>
<dbReference type="EMBL" id="STGV01000002">
    <property type="protein sequence ID" value="THV23709.1"/>
    <property type="molecule type" value="Genomic_DNA"/>
</dbReference>
<accession>A0A4S8P7L2</accession>
<dbReference type="HAMAP" id="MF_00724">
    <property type="entry name" value="FliE"/>
    <property type="match status" value="1"/>
</dbReference>
<evidence type="ECO:0000256" key="4">
    <source>
        <dbReference type="HAMAP-Rule" id="MF_00724"/>
    </source>
</evidence>
<dbReference type="GO" id="GO:0005198">
    <property type="term" value="F:structural molecule activity"/>
    <property type="evidence" value="ECO:0007669"/>
    <property type="project" value="InterPro"/>
</dbReference>
<reference evidence="5 6" key="1">
    <citation type="submission" date="2019-04" db="EMBL/GenBank/DDBJ databases">
        <title>Genome sequence of strain shin9-1.</title>
        <authorList>
            <person name="Gao J."/>
            <person name="Sun J."/>
        </authorList>
    </citation>
    <scope>NUCLEOTIDE SEQUENCE [LARGE SCALE GENOMIC DNA]</scope>
    <source>
        <strain evidence="6">shin9-1</strain>
    </source>
</reference>
<dbReference type="OrthoDB" id="9812413at2"/>
<keyword evidence="6" id="KW-1185">Reference proteome</keyword>
<dbReference type="GO" id="GO:0071973">
    <property type="term" value="P:bacterial-type flagellum-dependent cell motility"/>
    <property type="evidence" value="ECO:0007669"/>
    <property type="project" value="InterPro"/>
</dbReference>
<comment type="similarity">
    <text evidence="2 4">Belongs to the FliE family.</text>
</comment>
<dbReference type="GO" id="GO:0003774">
    <property type="term" value="F:cytoskeletal motor activity"/>
    <property type="evidence" value="ECO:0007669"/>
    <property type="project" value="InterPro"/>
</dbReference>
<keyword evidence="3 4" id="KW-0975">Bacterial flagellum</keyword>
<comment type="subcellular location">
    <subcellularLocation>
        <location evidence="1 4">Bacterial flagellum basal body</location>
    </subcellularLocation>
</comment>
<evidence type="ECO:0000256" key="2">
    <source>
        <dbReference type="ARBA" id="ARBA00009272"/>
    </source>
</evidence>
<dbReference type="PANTHER" id="PTHR34653:SF1">
    <property type="entry name" value="FLAGELLAR HOOK-BASAL BODY COMPLEX PROTEIN FLIE"/>
    <property type="match status" value="1"/>
</dbReference>
<dbReference type="PANTHER" id="PTHR34653">
    <property type="match status" value="1"/>
</dbReference>
<keyword evidence="5" id="KW-0969">Cilium</keyword>